<evidence type="ECO:0000256" key="4">
    <source>
        <dbReference type="ARBA" id="ARBA00022490"/>
    </source>
</evidence>
<dbReference type="GO" id="GO:0034473">
    <property type="term" value="P:U1 snRNA 3'-end processing"/>
    <property type="evidence" value="ECO:0007669"/>
    <property type="project" value="TreeGrafter"/>
</dbReference>
<dbReference type="InterPro" id="IPR020568">
    <property type="entry name" value="Ribosomal_Su5_D2-typ_SF"/>
</dbReference>
<proteinExistence type="inferred from homology"/>
<accession>V4AZC8</accession>
<feature type="non-terminal residue" evidence="12">
    <location>
        <position position="1"/>
    </location>
</feature>
<evidence type="ECO:0000256" key="1">
    <source>
        <dbReference type="ARBA" id="ARBA00004496"/>
    </source>
</evidence>
<dbReference type="InterPro" id="IPR027408">
    <property type="entry name" value="PNPase/RNase_PH_dom_sf"/>
</dbReference>
<dbReference type="EMBL" id="KB201166">
    <property type="protein sequence ID" value="ESO99081.1"/>
    <property type="molecule type" value="Genomic_DNA"/>
</dbReference>
<dbReference type="CTD" id="20245462"/>
<dbReference type="GO" id="GO:0005730">
    <property type="term" value="C:nucleolus"/>
    <property type="evidence" value="ECO:0007669"/>
    <property type="project" value="UniProtKB-SubCell"/>
</dbReference>
<gene>
    <name evidence="12" type="ORF">LOTGIDRAFT_201434</name>
</gene>
<dbReference type="GO" id="GO:0034476">
    <property type="term" value="P:U5 snRNA 3'-end processing"/>
    <property type="evidence" value="ECO:0007669"/>
    <property type="project" value="TreeGrafter"/>
</dbReference>
<dbReference type="InterPro" id="IPR001247">
    <property type="entry name" value="ExoRNase_PH_dom1"/>
</dbReference>
<dbReference type="FunFam" id="3.30.230.70:FF:000017">
    <property type="entry name" value="Exosome complex component Rrp42"/>
    <property type="match status" value="1"/>
</dbReference>
<dbReference type="InterPro" id="IPR015847">
    <property type="entry name" value="ExoRNase_PH_dom2"/>
</dbReference>
<dbReference type="KEGG" id="lgi:LOTGIDRAFT_201434"/>
<keyword evidence="7" id="KW-0694">RNA-binding</keyword>
<evidence type="ECO:0000256" key="3">
    <source>
        <dbReference type="ARBA" id="ARBA00006678"/>
    </source>
</evidence>
<evidence type="ECO:0000256" key="7">
    <source>
        <dbReference type="ARBA" id="ARBA00022884"/>
    </source>
</evidence>
<evidence type="ECO:0000313" key="12">
    <source>
        <dbReference type="EMBL" id="ESO99081.1"/>
    </source>
</evidence>
<evidence type="ECO:0000313" key="13">
    <source>
        <dbReference type="Proteomes" id="UP000030746"/>
    </source>
</evidence>
<dbReference type="GO" id="GO:0000176">
    <property type="term" value="C:nuclear exosome (RNase complex)"/>
    <property type="evidence" value="ECO:0007669"/>
    <property type="project" value="TreeGrafter"/>
</dbReference>
<dbReference type="InterPro" id="IPR033196">
    <property type="entry name" value="Rrp43"/>
</dbReference>
<dbReference type="Proteomes" id="UP000030746">
    <property type="component" value="Unassembled WGS sequence"/>
</dbReference>
<dbReference type="GO" id="GO:0071035">
    <property type="term" value="P:nuclear polyadenylation-dependent rRNA catabolic process"/>
    <property type="evidence" value="ECO:0007669"/>
    <property type="project" value="TreeGrafter"/>
</dbReference>
<evidence type="ECO:0000256" key="5">
    <source>
        <dbReference type="ARBA" id="ARBA00022552"/>
    </source>
</evidence>
<dbReference type="GO" id="GO:0071028">
    <property type="term" value="P:nuclear mRNA surveillance"/>
    <property type="evidence" value="ECO:0007669"/>
    <property type="project" value="TreeGrafter"/>
</dbReference>
<evidence type="ECO:0000256" key="8">
    <source>
        <dbReference type="ARBA" id="ARBA00023242"/>
    </source>
</evidence>
<dbReference type="GeneID" id="20245462"/>
<dbReference type="GO" id="GO:0000467">
    <property type="term" value="P:exonucleolytic trimming to generate mature 3'-end of 5.8S rRNA from tricistronic rRNA transcript (SSU-rRNA, 5.8S rRNA, LSU-rRNA)"/>
    <property type="evidence" value="ECO:0007669"/>
    <property type="project" value="TreeGrafter"/>
</dbReference>
<dbReference type="AlphaFoldDB" id="V4AZC8"/>
<keyword evidence="6" id="KW-0271">Exosome</keyword>
<dbReference type="GO" id="GO:0034475">
    <property type="term" value="P:U4 snRNA 3'-end processing"/>
    <property type="evidence" value="ECO:0007669"/>
    <property type="project" value="TreeGrafter"/>
</dbReference>
<reference evidence="12 13" key="1">
    <citation type="journal article" date="2013" name="Nature">
        <title>Insights into bilaterian evolution from three spiralian genomes.</title>
        <authorList>
            <person name="Simakov O."/>
            <person name="Marletaz F."/>
            <person name="Cho S.J."/>
            <person name="Edsinger-Gonzales E."/>
            <person name="Havlak P."/>
            <person name="Hellsten U."/>
            <person name="Kuo D.H."/>
            <person name="Larsson T."/>
            <person name="Lv J."/>
            <person name="Arendt D."/>
            <person name="Savage R."/>
            <person name="Osoegawa K."/>
            <person name="de Jong P."/>
            <person name="Grimwood J."/>
            <person name="Chapman J.A."/>
            <person name="Shapiro H."/>
            <person name="Aerts A."/>
            <person name="Otillar R.P."/>
            <person name="Terry A.Y."/>
            <person name="Boore J.L."/>
            <person name="Grigoriev I.V."/>
            <person name="Lindberg D.R."/>
            <person name="Seaver E.C."/>
            <person name="Weisblat D.A."/>
            <person name="Putnam N.H."/>
            <person name="Rokhsar D.S."/>
        </authorList>
    </citation>
    <scope>NUCLEOTIDE SEQUENCE [LARGE SCALE GENOMIC DNA]</scope>
</reference>
<dbReference type="RefSeq" id="XP_009050238.1">
    <property type="nucleotide sequence ID" value="XM_009051990.1"/>
</dbReference>
<keyword evidence="5" id="KW-0698">rRNA processing</keyword>
<dbReference type="InterPro" id="IPR050590">
    <property type="entry name" value="Exosome_comp_Rrp42_subfam"/>
</dbReference>
<dbReference type="OMA" id="EIKAFWV"/>
<evidence type="ECO:0000259" key="11">
    <source>
        <dbReference type="Pfam" id="PF03725"/>
    </source>
</evidence>
<protein>
    <recommendedName>
        <fullName evidence="9">Ribosomal RNA-processing protein 43</fullName>
    </recommendedName>
</protein>
<dbReference type="GO" id="GO:0035925">
    <property type="term" value="F:mRNA 3'-UTR AU-rich region binding"/>
    <property type="evidence" value="ECO:0007669"/>
    <property type="project" value="TreeGrafter"/>
</dbReference>
<evidence type="ECO:0000256" key="9">
    <source>
        <dbReference type="ARBA" id="ARBA00030617"/>
    </source>
</evidence>
<dbReference type="CDD" id="cd11369">
    <property type="entry name" value="RNase_PH_RRP43"/>
    <property type="match status" value="1"/>
</dbReference>
<dbReference type="Gene3D" id="3.30.230.70">
    <property type="entry name" value="GHMP Kinase, N-terminal domain"/>
    <property type="match status" value="1"/>
</dbReference>
<dbReference type="SUPFAM" id="SSF55666">
    <property type="entry name" value="Ribonuclease PH domain 2-like"/>
    <property type="match status" value="1"/>
</dbReference>
<name>V4AZC8_LOTGI</name>
<evidence type="ECO:0000256" key="6">
    <source>
        <dbReference type="ARBA" id="ARBA00022835"/>
    </source>
</evidence>
<dbReference type="Pfam" id="PF03725">
    <property type="entry name" value="RNase_PH_C"/>
    <property type="match status" value="1"/>
</dbReference>
<comment type="similarity">
    <text evidence="3">Belongs to the RNase PH family.</text>
</comment>
<dbReference type="GO" id="GO:0071038">
    <property type="term" value="P:TRAMP-dependent tRNA surveillance pathway"/>
    <property type="evidence" value="ECO:0007669"/>
    <property type="project" value="TreeGrafter"/>
</dbReference>
<organism evidence="12 13">
    <name type="scientific">Lottia gigantea</name>
    <name type="common">Giant owl limpet</name>
    <dbReference type="NCBI Taxonomy" id="225164"/>
    <lineage>
        <taxon>Eukaryota</taxon>
        <taxon>Metazoa</taxon>
        <taxon>Spiralia</taxon>
        <taxon>Lophotrochozoa</taxon>
        <taxon>Mollusca</taxon>
        <taxon>Gastropoda</taxon>
        <taxon>Patellogastropoda</taxon>
        <taxon>Lottioidea</taxon>
        <taxon>Lottiidae</taxon>
        <taxon>Lottia</taxon>
    </lineage>
</organism>
<dbReference type="PANTHER" id="PTHR11097:SF9">
    <property type="entry name" value="EXOSOME COMPLEX COMPONENT RRP43"/>
    <property type="match status" value="1"/>
</dbReference>
<sequence length="274" mass="30039">MADDLKTYQPKEYYRKFLEKEVRPDGRELGEYRSTVINIGCITTAEGSALVKLGNTTVICGIKAELANPKAEYPKKGFIVPNVELSPMCSSQFRPGPPGEQAQVLSQFSVDVLQNSGCINLEDLCITPGKLVWSLQCDMICLDYDGNVTDACVLSLISALKNTLLPTVKVNEETEAIETDDINIINLPVQSTPIATTFAVFDDNILFVDPTVEEESLATGVLTVVTKDDKICMLHKPGGSPLKDSQIQMCIDRAKSRSTQAIKLIEDTQCSLDR</sequence>
<dbReference type="PANTHER" id="PTHR11097">
    <property type="entry name" value="EXOSOME COMPLEX EXONUCLEASE RIBOSOMAL RNA PROCESSING PROTEIN"/>
    <property type="match status" value="1"/>
</dbReference>
<dbReference type="Pfam" id="PF01138">
    <property type="entry name" value="RNase_PH"/>
    <property type="match status" value="1"/>
</dbReference>
<dbReference type="SUPFAM" id="SSF54211">
    <property type="entry name" value="Ribosomal protein S5 domain 2-like"/>
    <property type="match status" value="1"/>
</dbReference>
<evidence type="ECO:0000256" key="2">
    <source>
        <dbReference type="ARBA" id="ARBA00004604"/>
    </source>
</evidence>
<dbReference type="GO" id="GO:0000177">
    <property type="term" value="C:cytoplasmic exosome (RNase complex)"/>
    <property type="evidence" value="ECO:0007669"/>
    <property type="project" value="TreeGrafter"/>
</dbReference>
<keyword evidence="13" id="KW-1185">Reference proteome</keyword>
<feature type="domain" description="Exoribonuclease phosphorolytic" evidence="10">
    <location>
        <begin position="31"/>
        <end position="166"/>
    </location>
</feature>
<comment type="subcellular location">
    <subcellularLocation>
        <location evidence="1">Cytoplasm</location>
    </subcellularLocation>
    <subcellularLocation>
        <location evidence="2">Nucleus</location>
        <location evidence="2">Nucleolus</location>
    </subcellularLocation>
</comment>
<evidence type="ECO:0000259" key="10">
    <source>
        <dbReference type="Pfam" id="PF01138"/>
    </source>
</evidence>
<keyword evidence="8" id="KW-0539">Nucleus</keyword>
<dbReference type="OrthoDB" id="45882at2759"/>
<keyword evidence="4" id="KW-0963">Cytoplasm</keyword>
<feature type="domain" description="Exoribonuclease phosphorolytic" evidence="11">
    <location>
        <begin position="193"/>
        <end position="256"/>
    </location>
</feature>
<dbReference type="HOGENOM" id="CLU_038194_3_1_1"/>
<dbReference type="GO" id="GO:0016075">
    <property type="term" value="P:rRNA catabolic process"/>
    <property type="evidence" value="ECO:0007669"/>
    <property type="project" value="TreeGrafter"/>
</dbReference>
<dbReference type="InterPro" id="IPR036345">
    <property type="entry name" value="ExoRNase_PH_dom2_sf"/>
</dbReference>
<dbReference type="STRING" id="225164.V4AZC8"/>